<evidence type="ECO:0000256" key="5">
    <source>
        <dbReference type="PROSITE-ProRule" id="PRU00221"/>
    </source>
</evidence>
<proteinExistence type="predicted"/>
<dbReference type="PROSITE" id="PS50082">
    <property type="entry name" value="WD_REPEATS_2"/>
    <property type="match status" value="6"/>
</dbReference>
<evidence type="ECO:0000313" key="8">
    <source>
        <dbReference type="EMBL" id="VDL97992.1"/>
    </source>
</evidence>
<keyword evidence="4" id="KW-0539">Nucleus</keyword>
<evidence type="ECO:0000256" key="2">
    <source>
        <dbReference type="ARBA" id="ARBA00022574"/>
    </source>
</evidence>
<dbReference type="PRINTS" id="PR00320">
    <property type="entry name" value="GPROTEINBRPT"/>
</dbReference>
<dbReference type="AlphaFoldDB" id="A0A183T559"/>
<dbReference type="GO" id="GO:0000027">
    <property type="term" value="P:ribosomal large subunit assembly"/>
    <property type="evidence" value="ECO:0007669"/>
    <property type="project" value="TreeGrafter"/>
</dbReference>
<name>A0A183T559_SCHSO</name>
<protein>
    <submittedName>
        <fullName evidence="10">Notchless protein homolog 1</fullName>
    </submittedName>
</protein>
<dbReference type="CDD" id="cd00200">
    <property type="entry name" value="WD40"/>
    <property type="match status" value="1"/>
</dbReference>
<evidence type="ECO:0000256" key="6">
    <source>
        <dbReference type="SAM" id="Phobius"/>
    </source>
</evidence>
<dbReference type="STRING" id="70667.A0A183T559"/>
<dbReference type="WBParaSite" id="SSLN_0001205201-mRNA-1">
    <property type="protein sequence ID" value="SSLN_0001205201-mRNA-1"/>
    <property type="gene ID" value="SSLN_0001205201"/>
</dbReference>
<evidence type="ECO:0000256" key="1">
    <source>
        <dbReference type="ARBA" id="ARBA00004604"/>
    </source>
</evidence>
<keyword evidence="3" id="KW-0677">Repeat</keyword>
<feature type="domain" description="NLE" evidence="7">
    <location>
        <begin position="33"/>
        <end position="93"/>
    </location>
</feature>
<keyword evidence="9" id="KW-1185">Reference proteome</keyword>
<dbReference type="PANTHER" id="PTHR19848">
    <property type="entry name" value="WD40 REPEAT PROTEIN"/>
    <property type="match status" value="1"/>
</dbReference>
<dbReference type="PANTHER" id="PTHR19848:SF0">
    <property type="entry name" value="NOTCHLESS PROTEIN HOMOLOG 1"/>
    <property type="match status" value="1"/>
</dbReference>
<keyword evidence="6" id="KW-0812">Transmembrane</keyword>
<organism evidence="10">
    <name type="scientific">Schistocephalus solidus</name>
    <name type="common">Tapeworm</name>
    <dbReference type="NCBI Taxonomy" id="70667"/>
    <lineage>
        <taxon>Eukaryota</taxon>
        <taxon>Metazoa</taxon>
        <taxon>Spiralia</taxon>
        <taxon>Lophotrochozoa</taxon>
        <taxon>Platyhelminthes</taxon>
        <taxon>Cestoda</taxon>
        <taxon>Eucestoda</taxon>
        <taxon>Diphyllobothriidea</taxon>
        <taxon>Diphyllobothriidae</taxon>
        <taxon>Schistocephalus</taxon>
    </lineage>
</organism>
<dbReference type="InterPro" id="IPR001680">
    <property type="entry name" value="WD40_rpt"/>
</dbReference>
<feature type="repeat" description="WD" evidence="5">
    <location>
        <begin position="141"/>
        <end position="176"/>
    </location>
</feature>
<dbReference type="Gene3D" id="2.130.10.10">
    <property type="entry name" value="YVTN repeat-like/Quinoprotein amine dehydrogenase"/>
    <property type="match status" value="1"/>
</dbReference>
<feature type="repeat" description="WD" evidence="5">
    <location>
        <begin position="464"/>
        <end position="497"/>
    </location>
</feature>
<dbReference type="SUPFAM" id="SSF50978">
    <property type="entry name" value="WD40 repeat-like"/>
    <property type="match status" value="2"/>
</dbReference>
<accession>A0A183T559</accession>
<keyword evidence="6" id="KW-0472">Membrane</keyword>
<dbReference type="InterPro" id="IPR020472">
    <property type="entry name" value="WD40_PAC1"/>
</dbReference>
<dbReference type="InterPro" id="IPR012972">
    <property type="entry name" value="NLE"/>
</dbReference>
<evidence type="ECO:0000313" key="10">
    <source>
        <dbReference type="WBParaSite" id="SSLN_0001205201-mRNA-1"/>
    </source>
</evidence>
<keyword evidence="6" id="KW-1133">Transmembrane helix</keyword>
<sequence length="620" mass="68418">MKMASDLVSTLDLPQISDEVGPNKSVDAAKPSVFIQFADTDGEETGSPIYLPCKTDVSALTEILTSLRQSEPDTPEVYEFFIGETQVLDDLATAIAQFTASKNTTEGTDVVAEALESVVKVTYQAQALFRVRPVTRCTSTLPGHKGAVLVALFSPDARALATGSGDCSVRFWDLNTELPQAANTTAHGSPVLCLSWSPDGLRLASGCQGGYIYLWRQTGGPNGGWAIDPPSPLIQSSLARTPANSKSRWIRSLVWKPFHLDAECRYLAAAYQEASIIIWDTVMGKPHRILSGHEKPVTCLRWGGTDLIYSASQDRTIRVWRSTDGVICRRLDLHGHWVNCLALSVDYVLRTGPFDPADAVLVKTAPVTAEGDEKRKQMQLRAKELYEKVKGSGPERLAAGSDDNTLSLWSPETSKKTLCSRMTGHQGVVNDVKFSPDARLLASASFDHSIKIWDGHTGQFLATMFGHVQDVYLVAWSSDSRLLVSSSKDSTLKLWSMADVRRWNQEAAVQAVTTAKRAKKSNDGAKKVHQRRRHILHDLPGHADAVYALDWSPDGQRVVSGGKDRVLKMLVLFCYCDLTLVILLAFANFRQLKKQQSECTQEKVKLTTMKCCRLYVSNWR</sequence>
<gene>
    <name evidence="8" type="ORF">SSLN_LOCUS11607</name>
</gene>
<dbReference type="PROSITE" id="PS00678">
    <property type="entry name" value="WD_REPEATS_1"/>
    <property type="match status" value="1"/>
</dbReference>
<comment type="subcellular location">
    <subcellularLocation>
        <location evidence="1">Nucleus</location>
        <location evidence="1">Nucleolus</location>
    </subcellularLocation>
</comment>
<dbReference type="SMART" id="SM00320">
    <property type="entry name" value="WD40"/>
    <property type="match status" value="7"/>
</dbReference>
<dbReference type="InterPro" id="IPR015943">
    <property type="entry name" value="WD40/YVTN_repeat-like_dom_sf"/>
</dbReference>
<dbReference type="Pfam" id="PF08154">
    <property type="entry name" value="NLE"/>
    <property type="match status" value="1"/>
</dbReference>
<reference evidence="10" key="1">
    <citation type="submission" date="2016-06" db="UniProtKB">
        <authorList>
            <consortium name="WormBaseParasite"/>
        </authorList>
    </citation>
    <scope>IDENTIFICATION</scope>
</reference>
<feature type="repeat" description="WD" evidence="5">
    <location>
        <begin position="422"/>
        <end position="463"/>
    </location>
</feature>
<keyword evidence="2 5" id="KW-0853">WD repeat</keyword>
<evidence type="ECO:0000256" key="4">
    <source>
        <dbReference type="ARBA" id="ARBA00023242"/>
    </source>
</evidence>
<feature type="repeat" description="WD" evidence="5">
    <location>
        <begin position="290"/>
        <end position="320"/>
    </location>
</feature>
<feature type="transmembrane region" description="Helical" evidence="6">
    <location>
        <begin position="566"/>
        <end position="587"/>
    </location>
</feature>
<dbReference type="GO" id="GO:0007219">
    <property type="term" value="P:Notch signaling pathway"/>
    <property type="evidence" value="ECO:0007669"/>
    <property type="project" value="TreeGrafter"/>
</dbReference>
<dbReference type="PROSITE" id="PS50294">
    <property type="entry name" value="WD_REPEATS_REGION"/>
    <property type="match status" value="6"/>
</dbReference>
<dbReference type="OrthoDB" id="10267436at2759"/>
<evidence type="ECO:0000256" key="3">
    <source>
        <dbReference type="ARBA" id="ARBA00022737"/>
    </source>
</evidence>
<dbReference type="Proteomes" id="UP000275846">
    <property type="component" value="Unassembled WGS sequence"/>
</dbReference>
<evidence type="ECO:0000259" key="7">
    <source>
        <dbReference type="Pfam" id="PF08154"/>
    </source>
</evidence>
<evidence type="ECO:0000313" key="9">
    <source>
        <dbReference type="Proteomes" id="UP000275846"/>
    </source>
</evidence>
<feature type="repeat" description="WD" evidence="5">
    <location>
        <begin position="184"/>
        <end position="215"/>
    </location>
</feature>
<dbReference type="InterPro" id="IPR019775">
    <property type="entry name" value="WD40_repeat_CS"/>
</dbReference>
<reference evidence="8 9" key="2">
    <citation type="submission" date="2018-11" db="EMBL/GenBank/DDBJ databases">
        <authorList>
            <consortium name="Pathogen Informatics"/>
        </authorList>
    </citation>
    <scope>NUCLEOTIDE SEQUENCE [LARGE SCALE GENOMIC DNA]</scope>
    <source>
        <strain evidence="8 9">NST_G2</strain>
    </source>
</reference>
<feature type="repeat" description="WD" evidence="5">
    <location>
        <begin position="539"/>
        <end position="569"/>
    </location>
</feature>
<dbReference type="EMBL" id="UYSU01036662">
    <property type="protein sequence ID" value="VDL97992.1"/>
    <property type="molecule type" value="Genomic_DNA"/>
</dbReference>
<dbReference type="InterPro" id="IPR036322">
    <property type="entry name" value="WD40_repeat_dom_sf"/>
</dbReference>
<dbReference type="GO" id="GO:0005730">
    <property type="term" value="C:nucleolus"/>
    <property type="evidence" value="ECO:0007669"/>
    <property type="project" value="UniProtKB-SubCell"/>
</dbReference>
<dbReference type="Pfam" id="PF00400">
    <property type="entry name" value="WD40"/>
    <property type="match status" value="6"/>
</dbReference>